<evidence type="ECO:0000313" key="3">
    <source>
        <dbReference type="Proteomes" id="UP001549037"/>
    </source>
</evidence>
<dbReference type="RefSeq" id="WP_354367113.1">
    <property type="nucleotide sequence ID" value="NZ_JBEPLN010000002.1"/>
</dbReference>
<dbReference type="Pfam" id="PF06912">
    <property type="entry name" value="DUF1275"/>
    <property type="match status" value="1"/>
</dbReference>
<comment type="caution">
    <text evidence="2">The sequence shown here is derived from an EMBL/GenBank/DDBJ whole genome shotgun (WGS) entry which is preliminary data.</text>
</comment>
<dbReference type="Proteomes" id="UP001549037">
    <property type="component" value="Unassembled WGS sequence"/>
</dbReference>
<feature type="transmembrane region" description="Helical" evidence="1">
    <location>
        <begin position="12"/>
        <end position="32"/>
    </location>
</feature>
<keyword evidence="1" id="KW-0472">Membrane</keyword>
<evidence type="ECO:0000256" key="1">
    <source>
        <dbReference type="SAM" id="Phobius"/>
    </source>
</evidence>
<feature type="transmembrane region" description="Helical" evidence="1">
    <location>
        <begin position="92"/>
        <end position="110"/>
    </location>
</feature>
<feature type="transmembrane region" description="Helical" evidence="1">
    <location>
        <begin position="200"/>
        <end position="217"/>
    </location>
</feature>
<feature type="transmembrane region" description="Helical" evidence="1">
    <location>
        <begin position="174"/>
        <end position="194"/>
    </location>
</feature>
<accession>A0ABV2JCM0</accession>
<dbReference type="EMBL" id="JBEPLN010000002">
    <property type="protein sequence ID" value="MET3633494.1"/>
    <property type="molecule type" value="Genomic_DNA"/>
</dbReference>
<sequence>MNSTNTHRMFEGIRVATLVTFISGFVNSFTFATQEGRFAGVQTGNLIYMMIRLAEGKYAESFSYILPILFFILGQSFVYFGRRWAQKKGYHWHFLGSFFLLILMLLIAFSSPIVSSNVTLAGLAFFASIQLDTFKKIRGVAYANVMMTGNMKNVAWMLTKALAEKDHQLLKKSLYTVWILISFMIGVFLAKVTSDYWQEYALYLVILPLVLINWLLATEKPHQN</sequence>
<gene>
    <name evidence="2" type="ORF">ABID28_000124</name>
</gene>
<keyword evidence="1" id="KW-1133">Transmembrane helix</keyword>
<keyword evidence="3" id="KW-1185">Reference proteome</keyword>
<name>A0ABV2JCM0_9STRE</name>
<reference evidence="2 3" key="1">
    <citation type="submission" date="2024-06" db="EMBL/GenBank/DDBJ databases">
        <title>Genomic Encyclopedia of Type Strains, Phase IV (KMG-IV): sequencing the most valuable type-strain genomes for metagenomic binning, comparative biology and taxonomic classification.</title>
        <authorList>
            <person name="Goeker M."/>
        </authorList>
    </citation>
    <scope>NUCLEOTIDE SEQUENCE [LARGE SCALE GENOMIC DNA]</scope>
    <source>
        <strain evidence="2 3">DSM 28302</strain>
    </source>
</reference>
<evidence type="ECO:0000313" key="2">
    <source>
        <dbReference type="EMBL" id="MET3633494.1"/>
    </source>
</evidence>
<dbReference type="InterPro" id="IPR010699">
    <property type="entry name" value="DUF1275"/>
</dbReference>
<organism evidence="2 3">
    <name type="scientific">Streptococcus porcorum</name>
    <dbReference type="NCBI Taxonomy" id="701526"/>
    <lineage>
        <taxon>Bacteria</taxon>
        <taxon>Bacillati</taxon>
        <taxon>Bacillota</taxon>
        <taxon>Bacilli</taxon>
        <taxon>Lactobacillales</taxon>
        <taxon>Streptococcaceae</taxon>
        <taxon>Streptococcus</taxon>
    </lineage>
</organism>
<keyword evidence="1" id="KW-0812">Transmembrane</keyword>
<dbReference type="PANTHER" id="PTHR37314">
    <property type="entry name" value="SLR0142 PROTEIN"/>
    <property type="match status" value="1"/>
</dbReference>
<proteinExistence type="predicted"/>
<feature type="transmembrane region" description="Helical" evidence="1">
    <location>
        <begin position="62"/>
        <end position="80"/>
    </location>
</feature>
<dbReference type="PANTHER" id="PTHR37314:SF4">
    <property type="entry name" value="UPF0700 TRANSMEMBRANE PROTEIN YOAK"/>
    <property type="match status" value="1"/>
</dbReference>
<protein>
    <submittedName>
        <fullName evidence="2">Uncharacterized membrane protein YoaK (UPF0700 family)</fullName>
    </submittedName>
</protein>